<evidence type="ECO:0000259" key="4">
    <source>
        <dbReference type="Pfam" id="PF25954"/>
    </source>
</evidence>
<dbReference type="GO" id="GO:1990281">
    <property type="term" value="C:efflux pump complex"/>
    <property type="evidence" value="ECO:0007669"/>
    <property type="project" value="TreeGrafter"/>
</dbReference>
<dbReference type="GO" id="GO:0015562">
    <property type="term" value="F:efflux transmembrane transporter activity"/>
    <property type="evidence" value="ECO:0007669"/>
    <property type="project" value="TreeGrafter"/>
</dbReference>
<keyword evidence="6" id="KW-1185">Reference proteome</keyword>
<feature type="region of interest" description="Disordered" evidence="2">
    <location>
        <begin position="65"/>
        <end position="87"/>
    </location>
</feature>
<dbReference type="PANTHER" id="PTHR30469:SF15">
    <property type="entry name" value="HLYD FAMILY OF SECRETION PROTEINS"/>
    <property type="match status" value="1"/>
</dbReference>
<protein>
    <submittedName>
        <fullName evidence="5">Multidrug efflux pump subunit AcrA (Membrane-fusion protein)</fullName>
    </submittedName>
</protein>
<dbReference type="Pfam" id="PF25954">
    <property type="entry name" value="Beta-barrel_RND_2"/>
    <property type="match status" value="1"/>
</dbReference>
<proteinExistence type="predicted"/>
<dbReference type="Proteomes" id="UP000557717">
    <property type="component" value="Unassembled WGS sequence"/>
</dbReference>
<evidence type="ECO:0000256" key="2">
    <source>
        <dbReference type="SAM" id="MobiDB-lite"/>
    </source>
</evidence>
<evidence type="ECO:0000256" key="1">
    <source>
        <dbReference type="SAM" id="Coils"/>
    </source>
</evidence>
<comment type="caution">
    <text evidence="5">The sequence shown here is derived from an EMBL/GenBank/DDBJ whole genome shotgun (WGS) entry which is preliminary data.</text>
</comment>
<dbReference type="Gene3D" id="2.40.420.20">
    <property type="match status" value="1"/>
</dbReference>
<organism evidence="5 6">
    <name type="scientific">Haloferula luteola</name>
    <dbReference type="NCBI Taxonomy" id="595692"/>
    <lineage>
        <taxon>Bacteria</taxon>
        <taxon>Pseudomonadati</taxon>
        <taxon>Verrucomicrobiota</taxon>
        <taxon>Verrucomicrobiia</taxon>
        <taxon>Verrucomicrobiales</taxon>
        <taxon>Verrucomicrobiaceae</taxon>
        <taxon>Haloferula</taxon>
    </lineage>
</organism>
<keyword evidence="3" id="KW-0472">Membrane</keyword>
<feature type="transmembrane region" description="Helical" evidence="3">
    <location>
        <begin position="21"/>
        <end position="42"/>
    </location>
</feature>
<evidence type="ECO:0000313" key="6">
    <source>
        <dbReference type="Proteomes" id="UP000557717"/>
    </source>
</evidence>
<dbReference type="SUPFAM" id="SSF111369">
    <property type="entry name" value="HlyD-like secretion proteins"/>
    <property type="match status" value="2"/>
</dbReference>
<keyword evidence="3" id="KW-1133">Transmembrane helix</keyword>
<name>A0A840UYS0_9BACT</name>
<evidence type="ECO:0000313" key="5">
    <source>
        <dbReference type="EMBL" id="MBB5349976.1"/>
    </source>
</evidence>
<keyword evidence="3" id="KW-0812">Transmembrane</keyword>
<sequence>MNPSLDSLHRSSDVSTRRFRLPAWSIPLLIVSGFALLFFALFRDRILPAQEVEVAMVLATPSESAASASGTPVQEPPTDGPMAFQASGWIEPDPLPMKATALVDGVIDTVHVLEGQSVEQGQLLATLIDADFQLALRSAQQSLRMREAELSAHHESIQAAGLDITAAKAEREAAEALVDEMRDRFERYERLSPGAIAEAEIVAAKSAFLRAEATAGAASAAVGQAESEVKRLEARVPVFESAVEAAKVELEMADLALARTRILAPSAGRVLRLIAAPGQKKRLAMDDADSATVAVLFDPHHLQVRVDVPLADAAGLQIGQQVRIRCSLAPDTILHGEVTRITGEADVQRNTLQAKVSIDDPSDQLRPEMLCRVEFLEAIRRGEATTTTGSLSAWVPEGALVGDSVWVCDPESRRVRSRTVRSGKETRDGYVRIQEGIRPGEWVVLAPHQLNPEQRVQPTLIQP</sequence>
<reference evidence="5 6" key="1">
    <citation type="submission" date="2020-08" db="EMBL/GenBank/DDBJ databases">
        <title>Genomic Encyclopedia of Type Strains, Phase IV (KMG-IV): sequencing the most valuable type-strain genomes for metagenomic binning, comparative biology and taxonomic classification.</title>
        <authorList>
            <person name="Goeker M."/>
        </authorList>
    </citation>
    <scope>NUCLEOTIDE SEQUENCE [LARGE SCALE GENOMIC DNA]</scope>
    <source>
        <strain evidence="5 6">YC6886</strain>
    </source>
</reference>
<dbReference type="Gene3D" id="2.40.30.170">
    <property type="match status" value="1"/>
</dbReference>
<dbReference type="Gene3D" id="1.10.287.470">
    <property type="entry name" value="Helix hairpin bin"/>
    <property type="match status" value="2"/>
</dbReference>
<dbReference type="PANTHER" id="PTHR30469">
    <property type="entry name" value="MULTIDRUG RESISTANCE PROTEIN MDTA"/>
    <property type="match status" value="1"/>
</dbReference>
<dbReference type="InterPro" id="IPR058792">
    <property type="entry name" value="Beta-barrel_RND_2"/>
</dbReference>
<feature type="domain" description="CusB-like beta-barrel" evidence="4">
    <location>
        <begin position="304"/>
        <end position="375"/>
    </location>
</feature>
<accession>A0A840UYS0</accession>
<dbReference type="AlphaFoldDB" id="A0A840UYS0"/>
<gene>
    <name evidence="5" type="ORF">HNR46_000197</name>
</gene>
<evidence type="ECO:0000256" key="3">
    <source>
        <dbReference type="SAM" id="Phobius"/>
    </source>
</evidence>
<keyword evidence="1" id="KW-0175">Coiled coil</keyword>
<dbReference type="Gene3D" id="2.40.50.100">
    <property type="match status" value="2"/>
</dbReference>
<dbReference type="RefSeq" id="WP_184014906.1">
    <property type="nucleotide sequence ID" value="NZ_JACHFD010000001.1"/>
</dbReference>
<dbReference type="EMBL" id="JACHFD010000001">
    <property type="protein sequence ID" value="MBB5349976.1"/>
    <property type="molecule type" value="Genomic_DNA"/>
</dbReference>
<feature type="coiled-coil region" evidence="1">
    <location>
        <begin position="164"/>
        <end position="191"/>
    </location>
</feature>